<dbReference type="AlphaFoldDB" id="A0A1H7P590"/>
<dbReference type="RefSeq" id="WP_245708364.1">
    <property type="nucleotide sequence ID" value="NZ_FNZZ01000003.1"/>
</dbReference>
<sequence length="211" mass="21842">MTKRLFLLAAVAATPLAGCGTANRGLESVHQPVVSRADYALDVQSGPDGIGPDEARRVTGWMDTLRIGYGDTIALDDPYGATRATRADVAQIAARYGLLLSDEAPVTGSPVTPGTVRIVVSRSRASVPGCADWSRMNDPNFNAHTGSNYGCATNTNLAAMVANPADLVRGAPGNGAYDAATGTRAINTLRDAKPTGEGGTWVRAETIGGKK</sequence>
<dbReference type="STRING" id="1855283.SAMN05216382_1763"/>
<gene>
    <name evidence="1" type="ORF">SAMN05216382_1763</name>
</gene>
<protein>
    <submittedName>
        <fullName evidence="1">Pilus assembly protein CpaD</fullName>
    </submittedName>
</protein>
<evidence type="ECO:0000313" key="1">
    <source>
        <dbReference type="EMBL" id="SEL30739.1"/>
    </source>
</evidence>
<name>A0A1H7P590_9SPHN</name>
<keyword evidence="2" id="KW-1185">Reference proteome</keyword>
<proteinExistence type="predicted"/>
<dbReference type="Proteomes" id="UP000199214">
    <property type="component" value="Unassembled WGS sequence"/>
</dbReference>
<evidence type="ECO:0000313" key="2">
    <source>
        <dbReference type="Proteomes" id="UP000199214"/>
    </source>
</evidence>
<accession>A0A1H7P590</accession>
<dbReference type="EMBL" id="FNZZ01000003">
    <property type="protein sequence ID" value="SEL30739.1"/>
    <property type="molecule type" value="Genomic_DNA"/>
</dbReference>
<reference evidence="2" key="1">
    <citation type="submission" date="2016-10" db="EMBL/GenBank/DDBJ databases">
        <authorList>
            <person name="Varghese N."/>
            <person name="Submissions S."/>
        </authorList>
    </citation>
    <scope>NUCLEOTIDE SEQUENCE [LARGE SCALE GENOMIC DNA]</scope>
    <source>
        <strain evidence="2">JS21-1</strain>
    </source>
</reference>
<dbReference type="InterPro" id="IPR019027">
    <property type="entry name" value="Pilus_biogenesis_CpaD-related"/>
</dbReference>
<organism evidence="1 2">
    <name type="scientific">Sphingomonas palmae</name>
    <dbReference type="NCBI Taxonomy" id="1855283"/>
    <lineage>
        <taxon>Bacteria</taxon>
        <taxon>Pseudomonadati</taxon>
        <taxon>Pseudomonadota</taxon>
        <taxon>Alphaproteobacteria</taxon>
        <taxon>Sphingomonadales</taxon>
        <taxon>Sphingomonadaceae</taxon>
        <taxon>Sphingomonas</taxon>
    </lineage>
</organism>
<dbReference type="Pfam" id="PF09476">
    <property type="entry name" value="Pilus_CpaD"/>
    <property type="match status" value="1"/>
</dbReference>